<feature type="transmembrane region" description="Helical" evidence="1">
    <location>
        <begin position="172"/>
        <end position="194"/>
    </location>
</feature>
<organism evidence="2 3">
    <name type="scientific">Dothidotthia symphoricarpi CBS 119687</name>
    <dbReference type="NCBI Taxonomy" id="1392245"/>
    <lineage>
        <taxon>Eukaryota</taxon>
        <taxon>Fungi</taxon>
        <taxon>Dikarya</taxon>
        <taxon>Ascomycota</taxon>
        <taxon>Pezizomycotina</taxon>
        <taxon>Dothideomycetes</taxon>
        <taxon>Pleosporomycetidae</taxon>
        <taxon>Pleosporales</taxon>
        <taxon>Dothidotthiaceae</taxon>
        <taxon>Dothidotthia</taxon>
    </lineage>
</organism>
<accession>A0A6A6AI53</accession>
<keyword evidence="1" id="KW-1133">Transmembrane helix</keyword>
<keyword evidence="1" id="KW-0812">Transmembrane</keyword>
<evidence type="ECO:0000256" key="1">
    <source>
        <dbReference type="SAM" id="Phobius"/>
    </source>
</evidence>
<gene>
    <name evidence="2" type="ORF">P153DRAFT_338481</name>
</gene>
<dbReference type="AlphaFoldDB" id="A0A6A6AI53"/>
<reference evidence="2" key="1">
    <citation type="journal article" date="2020" name="Stud. Mycol.">
        <title>101 Dothideomycetes genomes: a test case for predicting lifestyles and emergence of pathogens.</title>
        <authorList>
            <person name="Haridas S."/>
            <person name="Albert R."/>
            <person name="Binder M."/>
            <person name="Bloem J."/>
            <person name="Labutti K."/>
            <person name="Salamov A."/>
            <person name="Andreopoulos B."/>
            <person name="Baker S."/>
            <person name="Barry K."/>
            <person name="Bills G."/>
            <person name="Bluhm B."/>
            <person name="Cannon C."/>
            <person name="Castanera R."/>
            <person name="Culley D."/>
            <person name="Daum C."/>
            <person name="Ezra D."/>
            <person name="Gonzalez J."/>
            <person name="Henrissat B."/>
            <person name="Kuo A."/>
            <person name="Liang C."/>
            <person name="Lipzen A."/>
            <person name="Lutzoni F."/>
            <person name="Magnuson J."/>
            <person name="Mondo S."/>
            <person name="Nolan M."/>
            <person name="Ohm R."/>
            <person name="Pangilinan J."/>
            <person name="Park H.-J."/>
            <person name="Ramirez L."/>
            <person name="Alfaro M."/>
            <person name="Sun H."/>
            <person name="Tritt A."/>
            <person name="Yoshinaga Y."/>
            <person name="Zwiers L.-H."/>
            <person name="Turgeon B."/>
            <person name="Goodwin S."/>
            <person name="Spatafora J."/>
            <person name="Crous P."/>
            <person name="Grigoriev I."/>
        </authorList>
    </citation>
    <scope>NUCLEOTIDE SEQUENCE</scope>
    <source>
        <strain evidence="2">CBS 119687</strain>
    </source>
</reference>
<feature type="transmembrane region" description="Helical" evidence="1">
    <location>
        <begin position="215"/>
        <end position="241"/>
    </location>
</feature>
<proteinExistence type="predicted"/>
<feature type="transmembrane region" description="Helical" evidence="1">
    <location>
        <begin position="261"/>
        <end position="288"/>
    </location>
</feature>
<feature type="transmembrane region" description="Helical" evidence="1">
    <location>
        <begin position="348"/>
        <end position="371"/>
    </location>
</feature>
<keyword evidence="3" id="KW-1185">Reference proteome</keyword>
<evidence type="ECO:0000313" key="3">
    <source>
        <dbReference type="Proteomes" id="UP000799771"/>
    </source>
</evidence>
<dbReference type="GeneID" id="54406221"/>
<feature type="transmembrane region" description="Helical" evidence="1">
    <location>
        <begin position="143"/>
        <end position="160"/>
    </location>
</feature>
<protein>
    <recommendedName>
        <fullName evidence="4">Ubiquitin carrier protein</fullName>
    </recommendedName>
</protein>
<sequence>MIADAVRRAVLHPNAVSFVKRAVNVQGGPSSGNGENEGDEIELPTWGFALLYVSFVASMVFISLMSYMLNEVITTLCMVETPTAAITISPSVAEPADKEEKEGLLEAGPTITLVHQKPITSSIRGTIKHLVANAGRWSRFRGLRIHALYSFAFVFVAQIFDSVLPHFCGQAVLVAALSGAVVAPVHAAWTHKVVSLPSEQSFWQRIPAKSHWKTLALPAAIKSAMPYISVYIIAGVAMLFGLHNIDQETFDSYDAAQVASLIFRGIATLLIAVSCTLFLCIPAIVTLVRIESSVLPEDQDTIVPFDRTFGGKVVSQHLGGSGKIAFLDAWRSFNWEARRRLIALYVKSFAMVTGMAFVVLHILAFEVFVIMGPALGKLLAQAQHSG</sequence>
<name>A0A6A6AI53_9PLEO</name>
<evidence type="ECO:0000313" key="2">
    <source>
        <dbReference type="EMBL" id="KAF2130564.1"/>
    </source>
</evidence>
<dbReference type="Proteomes" id="UP000799771">
    <property type="component" value="Unassembled WGS sequence"/>
</dbReference>
<feature type="transmembrane region" description="Helical" evidence="1">
    <location>
        <begin position="46"/>
        <end position="69"/>
    </location>
</feature>
<evidence type="ECO:0008006" key="4">
    <source>
        <dbReference type="Google" id="ProtNLM"/>
    </source>
</evidence>
<dbReference type="OrthoDB" id="2896006at2759"/>
<dbReference type="RefSeq" id="XP_033524951.1">
    <property type="nucleotide sequence ID" value="XM_033665789.1"/>
</dbReference>
<dbReference type="EMBL" id="ML977504">
    <property type="protein sequence ID" value="KAF2130564.1"/>
    <property type="molecule type" value="Genomic_DNA"/>
</dbReference>
<keyword evidence="1" id="KW-0472">Membrane</keyword>